<dbReference type="Proteomes" id="UP001186944">
    <property type="component" value="Unassembled WGS sequence"/>
</dbReference>
<dbReference type="InterPro" id="IPR043129">
    <property type="entry name" value="ATPase_NBD"/>
</dbReference>
<evidence type="ECO:0008006" key="6">
    <source>
        <dbReference type="Google" id="ProtNLM"/>
    </source>
</evidence>
<sequence length="454" mass="50523">MMLYNKKTINRDVLIEDAAGRSFPAKTVFTHSIRYLKEHLLGRLGEQSLDIDPDKDIQWVLTIPAIWNEPAKQFMREAASEAGVPTDKLMLALEPEAASLLCKYTPLERGDSGNIIPFQIGTRYMVLDLGGGTVDVTVHEVEDNTLREIHKASGGAWGGTTVDHAYMAVMAEIFGSETIQEFKKEQRTGMLEFQRDFEIKKRNVRDVVKGSKQKPVVIAIPARLNEIHVEMTGKTLEQVLRSPSEKITVILMVGGFSTSKIIVDAVKEAFPSLRVVVPNESDLAVVKGAVIYGHAPLSIASRVCKYTYGVGVLGRFVEGKHPEHKKLIDKQNQDVVLCKDVFDKFIEIGKSVKADEVIHREYDVTSSHKPMEIQVFASENRNPILTSDSDCHLLGKIRITPPEVGWEKGAVISVRMEFGGTEFKVTAVDSQNKNNTYQTSFDFLGDSFLASTKL</sequence>
<keyword evidence="3" id="KW-0067">ATP-binding</keyword>
<name>A0AA88YRM3_PINIB</name>
<evidence type="ECO:0000256" key="1">
    <source>
        <dbReference type="ARBA" id="ARBA00007381"/>
    </source>
</evidence>
<comment type="similarity">
    <text evidence="1">Belongs to the heat shock protein 70 family.</text>
</comment>
<gene>
    <name evidence="4" type="ORF">FSP39_005659</name>
</gene>
<accession>A0AA88YRM3</accession>
<organism evidence="4 5">
    <name type="scientific">Pinctada imbricata</name>
    <name type="common">Atlantic pearl-oyster</name>
    <name type="synonym">Pinctada martensii</name>
    <dbReference type="NCBI Taxonomy" id="66713"/>
    <lineage>
        <taxon>Eukaryota</taxon>
        <taxon>Metazoa</taxon>
        <taxon>Spiralia</taxon>
        <taxon>Lophotrochozoa</taxon>
        <taxon>Mollusca</taxon>
        <taxon>Bivalvia</taxon>
        <taxon>Autobranchia</taxon>
        <taxon>Pteriomorphia</taxon>
        <taxon>Pterioida</taxon>
        <taxon>Pterioidea</taxon>
        <taxon>Pteriidae</taxon>
        <taxon>Pinctada</taxon>
    </lineage>
</organism>
<evidence type="ECO:0000313" key="4">
    <source>
        <dbReference type="EMBL" id="KAK3107037.1"/>
    </source>
</evidence>
<dbReference type="GO" id="GO:0140662">
    <property type="term" value="F:ATP-dependent protein folding chaperone"/>
    <property type="evidence" value="ECO:0007669"/>
    <property type="project" value="InterPro"/>
</dbReference>
<dbReference type="Gene3D" id="3.30.420.40">
    <property type="match status" value="2"/>
</dbReference>
<evidence type="ECO:0000256" key="2">
    <source>
        <dbReference type="ARBA" id="ARBA00022741"/>
    </source>
</evidence>
<dbReference type="AlphaFoldDB" id="A0AA88YRM3"/>
<protein>
    <recommendedName>
        <fullName evidence="6">Heat shock 70 kDa protein 12A</fullName>
    </recommendedName>
</protein>
<evidence type="ECO:0000313" key="5">
    <source>
        <dbReference type="Proteomes" id="UP001186944"/>
    </source>
</evidence>
<keyword evidence="5" id="KW-1185">Reference proteome</keyword>
<dbReference type="Pfam" id="PF00012">
    <property type="entry name" value="HSP70"/>
    <property type="match status" value="1"/>
</dbReference>
<reference evidence="4" key="1">
    <citation type="submission" date="2019-08" db="EMBL/GenBank/DDBJ databases">
        <title>The improved chromosome-level genome for the pearl oyster Pinctada fucata martensii using PacBio sequencing and Hi-C.</title>
        <authorList>
            <person name="Zheng Z."/>
        </authorList>
    </citation>
    <scope>NUCLEOTIDE SEQUENCE</scope>
    <source>
        <strain evidence="4">ZZ-2019</strain>
        <tissue evidence="4">Adductor muscle</tissue>
    </source>
</reference>
<dbReference type="InterPro" id="IPR013126">
    <property type="entry name" value="Hsp_70_fam"/>
</dbReference>
<comment type="caution">
    <text evidence="4">The sequence shown here is derived from an EMBL/GenBank/DDBJ whole genome shotgun (WGS) entry which is preliminary data.</text>
</comment>
<keyword evidence="2" id="KW-0547">Nucleotide-binding</keyword>
<dbReference type="GO" id="GO:0005524">
    <property type="term" value="F:ATP binding"/>
    <property type="evidence" value="ECO:0007669"/>
    <property type="project" value="UniProtKB-KW"/>
</dbReference>
<dbReference type="Gene3D" id="3.90.640.10">
    <property type="entry name" value="Actin, Chain A, domain 4"/>
    <property type="match status" value="1"/>
</dbReference>
<dbReference type="SUPFAM" id="SSF53067">
    <property type="entry name" value="Actin-like ATPase domain"/>
    <property type="match status" value="2"/>
</dbReference>
<dbReference type="CDD" id="cd10229">
    <property type="entry name" value="ASKHA_NBD_HSP70_HSPA12"/>
    <property type="match status" value="1"/>
</dbReference>
<proteinExistence type="inferred from homology"/>
<dbReference type="EMBL" id="VSWD01000002">
    <property type="protein sequence ID" value="KAK3107037.1"/>
    <property type="molecule type" value="Genomic_DNA"/>
</dbReference>
<dbReference type="PANTHER" id="PTHR14187">
    <property type="entry name" value="ALPHA KINASE/ELONGATION FACTOR 2 KINASE"/>
    <property type="match status" value="1"/>
</dbReference>
<dbReference type="PANTHER" id="PTHR14187:SF5">
    <property type="entry name" value="HEAT SHOCK 70 KDA PROTEIN 12A"/>
    <property type="match status" value="1"/>
</dbReference>
<evidence type="ECO:0000256" key="3">
    <source>
        <dbReference type="ARBA" id="ARBA00022840"/>
    </source>
</evidence>